<keyword evidence="7" id="KW-0325">Glycoprotein</keyword>
<feature type="transmembrane region" description="Helical" evidence="8">
    <location>
        <begin position="616"/>
        <end position="638"/>
    </location>
</feature>
<reference evidence="10" key="1">
    <citation type="submission" date="2021-07" db="EMBL/GenBank/DDBJ databases">
        <authorList>
            <person name="Catto M.A."/>
            <person name="Jacobson A."/>
            <person name="Kennedy G."/>
            <person name="Labadie P."/>
            <person name="Hunt B.G."/>
            <person name="Srinivasan R."/>
        </authorList>
    </citation>
    <scope>NUCLEOTIDE SEQUENCE</scope>
    <source>
        <strain evidence="10">PL_HMW_Pooled</strain>
        <tissue evidence="10">Head</tissue>
    </source>
</reference>
<evidence type="ECO:0000256" key="3">
    <source>
        <dbReference type="ARBA" id="ARBA00022692"/>
    </source>
</evidence>
<evidence type="ECO:0000256" key="9">
    <source>
        <dbReference type="SAM" id="SignalP"/>
    </source>
</evidence>
<reference evidence="10" key="2">
    <citation type="journal article" date="2023" name="BMC Genomics">
        <title>Pest status, molecular evolution, and epigenetic factors derived from the genome assembly of Frankliniella fusca, a thysanopteran phytovirus vector.</title>
        <authorList>
            <person name="Catto M.A."/>
            <person name="Labadie P.E."/>
            <person name="Jacobson A.L."/>
            <person name="Kennedy G.G."/>
            <person name="Srinivasan R."/>
            <person name="Hunt B.G."/>
        </authorList>
    </citation>
    <scope>NUCLEOTIDE SEQUENCE</scope>
    <source>
        <strain evidence="10">PL_HMW_Pooled</strain>
    </source>
</reference>
<feature type="signal peptide" evidence="9">
    <location>
        <begin position="1"/>
        <end position="19"/>
    </location>
</feature>
<feature type="non-terminal residue" evidence="10">
    <location>
        <position position="1"/>
    </location>
</feature>
<evidence type="ECO:0000256" key="5">
    <source>
        <dbReference type="ARBA" id="ARBA00023136"/>
    </source>
</evidence>
<comment type="caution">
    <text evidence="10">The sequence shown here is derived from an EMBL/GenBank/DDBJ whole genome shotgun (WGS) entry which is preliminary data.</text>
</comment>
<dbReference type="GO" id="GO:0005886">
    <property type="term" value="C:plasma membrane"/>
    <property type="evidence" value="ECO:0007669"/>
    <property type="project" value="UniProtKB-SubCell"/>
</dbReference>
<keyword evidence="9" id="KW-0732">Signal</keyword>
<dbReference type="Gene3D" id="3.40.190.10">
    <property type="entry name" value="Periplasmic binding protein-like II"/>
    <property type="match status" value="1"/>
</dbReference>
<keyword evidence="4 8" id="KW-1133">Transmembrane helix</keyword>
<dbReference type="EMBL" id="JAHWGI010001014">
    <property type="protein sequence ID" value="KAK3920653.1"/>
    <property type="molecule type" value="Genomic_DNA"/>
</dbReference>
<organism evidence="10 11">
    <name type="scientific">Frankliniella fusca</name>
    <dbReference type="NCBI Taxonomy" id="407009"/>
    <lineage>
        <taxon>Eukaryota</taxon>
        <taxon>Metazoa</taxon>
        <taxon>Ecdysozoa</taxon>
        <taxon>Arthropoda</taxon>
        <taxon>Hexapoda</taxon>
        <taxon>Insecta</taxon>
        <taxon>Pterygota</taxon>
        <taxon>Neoptera</taxon>
        <taxon>Paraneoptera</taxon>
        <taxon>Thysanoptera</taxon>
        <taxon>Terebrantia</taxon>
        <taxon>Thripoidea</taxon>
        <taxon>Thripidae</taxon>
        <taxon>Frankliniella</taxon>
    </lineage>
</organism>
<feature type="non-terminal residue" evidence="10">
    <location>
        <position position="695"/>
    </location>
</feature>
<dbReference type="Proteomes" id="UP001219518">
    <property type="component" value="Unassembled WGS sequence"/>
</dbReference>
<keyword evidence="3 8" id="KW-0812">Transmembrane</keyword>
<dbReference type="SUPFAM" id="SSF53850">
    <property type="entry name" value="Periplasmic binding protein-like II"/>
    <property type="match status" value="1"/>
</dbReference>
<keyword evidence="6 10" id="KW-0675">Receptor</keyword>
<feature type="chain" id="PRO_5042123387" evidence="9">
    <location>
        <begin position="20"/>
        <end position="695"/>
    </location>
</feature>
<keyword evidence="2" id="KW-1003">Cell membrane</keyword>
<evidence type="ECO:0000256" key="6">
    <source>
        <dbReference type="ARBA" id="ARBA00023170"/>
    </source>
</evidence>
<dbReference type="PANTHER" id="PTHR42643">
    <property type="entry name" value="IONOTROPIC RECEPTOR 20A-RELATED"/>
    <property type="match status" value="1"/>
</dbReference>
<proteinExistence type="predicted"/>
<evidence type="ECO:0000313" key="10">
    <source>
        <dbReference type="EMBL" id="KAK3920653.1"/>
    </source>
</evidence>
<dbReference type="PANTHER" id="PTHR42643:SF24">
    <property type="entry name" value="IONOTROPIC RECEPTOR 60A"/>
    <property type="match status" value="1"/>
</dbReference>
<keyword evidence="5 8" id="KW-0472">Membrane</keyword>
<comment type="subcellular location">
    <subcellularLocation>
        <location evidence="1">Cell membrane</location>
        <topology evidence="1">Multi-pass membrane protein</topology>
    </subcellularLocation>
</comment>
<evidence type="ECO:0000256" key="4">
    <source>
        <dbReference type="ARBA" id="ARBA00022989"/>
    </source>
</evidence>
<accession>A0AAE1HG97</accession>
<evidence type="ECO:0000256" key="2">
    <source>
        <dbReference type="ARBA" id="ARBA00022475"/>
    </source>
</evidence>
<evidence type="ECO:0000256" key="7">
    <source>
        <dbReference type="ARBA" id="ARBA00023180"/>
    </source>
</evidence>
<evidence type="ECO:0000256" key="1">
    <source>
        <dbReference type="ARBA" id="ARBA00004651"/>
    </source>
</evidence>
<protein>
    <submittedName>
        <fullName evidence="10">Glutamate receptor ionotropic, NMDA 3A</fullName>
    </submittedName>
</protein>
<gene>
    <name evidence="10" type="ORF">KUF71_009910</name>
</gene>
<evidence type="ECO:0000256" key="8">
    <source>
        <dbReference type="SAM" id="Phobius"/>
    </source>
</evidence>
<sequence>RGVLLALAVHAACHGGALGALRPPPPPGTPHHLDAMVSLIAERSFPPGRLLVVTEGACMQGAVRGVVRDGRWPVVTVGARPVYRRRGRLRPDRVTSTPCCGWLDGAGSAAGVVLAGDHNHVRRTLNHVRFDYPALWNGSALFLFVMCAVPAVRPDSLLRWLASKHLPRAAVAVEQRLVLGDAAVVLDEVPLYASLPPYRGDVIVCQREVDSLTAVDVWLPASRMLLGDGEDLFAPRAPPLAECARCPIIATRTSAINTYVFDEGVLLDVAQLILSHMGCQFEVRVHDEDDFGNNSTFVGSFNRVIYGRADIVMRYLWATPSRHLCFDATDTLFIEKLDMWVRGEEPVTALNHTLALEACVVLGIALLAAVNESLLAFRRWAGMDGGERKPFQDAVLGVWALYAGQPGAPSHWAAWGRTLWAFVALLAVTLNCVRSEYSIVNDSSSLFASSAMQPQVYHVRTLEELIQKGATIAGHDRLLVPYLKHMSERAAVYSSPKVEDCYDRMEYCIQRLTSSRGDFVLLLNTADFMISIPVRERGRIFPLGQPFGMQLIVMYFSKGMPLVEHFSEVLGRVHTSGIIEQLYLRAMNYGITEARSQLTDGVRTPQSLSMQVLEPVVVKMALLLLPAALLCFLVEVVVGNLLRADADGGGQGELGEEEVRAVIAADDDVDRFLDAARGVELTWTVSVRLSRDAVR</sequence>
<dbReference type="InterPro" id="IPR052192">
    <property type="entry name" value="Insect_Ionotropic_Sensory_Rcpt"/>
</dbReference>
<name>A0AAE1HG97_9NEOP</name>
<dbReference type="AlphaFoldDB" id="A0AAE1HG97"/>
<keyword evidence="11" id="KW-1185">Reference proteome</keyword>
<evidence type="ECO:0000313" key="11">
    <source>
        <dbReference type="Proteomes" id="UP001219518"/>
    </source>
</evidence>